<dbReference type="InterPro" id="IPR011330">
    <property type="entry name" value="Glyco_hydro/deAcase_b/a-brl"/>
</dbReference>
<dbReference type="PROSITE" id="PS51677">
    <property type="entry name" value="NODB"/>
    <property type="match status" value="1"/>
</dbReference>
<keyword evidence="3" id="KW-1185">Reference proteome</keyword>
<accession>A0ABT8MBN3</accession>
<dbReference type="InterPro" id="IPR022560">
    <property type="entry name" value="DUF3473"/>
</dbReference>
<dbReference type="InterPro" id="IPR002509">
    <property type="entry name" value="NODB_dom"/>
</dbReference>
<dbReference type="EMBL" id="VCYH01000007">
    <property type="protein sequence ID" value="MDN7025350.1"/>
    <property type="molecule type" value="Genomic_DNA"/>
</dbReference>
<name>A0ABT8MBN3_9EURY</name>
<dbReference type="Gene3D" id="3.20.20.370">
    <property type="entry name" value="Glycoside hydrolase/deacetylase"/>
    <property type="match status" value="1"/>
</dbReference>
<evidence type="ECO:0000313" key="2">
    <source>
        <dbReference type="EMBL" id="MDN7025350.1"/>
    </source>
</evidence>
<comment type="caution">
    <text evidence="2">The sequence shown here is derived from an EMBL/GenBank/DDBJ whole genome shotgun (WGS) entry which is preliminary data.</text>
</comment>
<protein>
    <submittedName>
        <fullName evidence="2">DUF3473 domain-containing protein</fullName>
    </submittedName>
</protein>
<dbReference type="InterPro" id="IPR045235">
    <property type="entry name" value="PuuE_HpPgdA-like"/>
</dbReference>
<reference evidence="2" key="1">
    <citation type="submission" date="2019-05" db="EMBL/GenBank/DDBJ databases">
        <title>Methanoculleus sp. FWC-SCC1, a methanogenic archaeon isolated from deep marine cold seep.</title>
        <authorList>
            <person name="Chen Y.-W."/>
            <person name="Chen S.-C."/>
            <person name="Teng N.-H."/>
            <person name="Lai M.-C."/>
        </authorList>
    </citation>
    <scope>NUCLEOTIDE SEQUENCE</scope>
    <source>
        <strain evidence="2">FWC-SCC1</strain>
    </source>
</reference>
<evidence type="ECO:0000259" key="1">
    <source>
        <dbReference type="PROSITE" id="PS51677"/>
    </source>
</evidence>
<dbReference type="RefSeq" id="WP_301664501.1">
    <property type="nucleotide sequence ID" value="NZ_VCYH01000007.1"/>
</dbReference>
<organism evidence="2 3">
    <name type="scientific">Methanoculleus frigidifontis</name>
    <dbReference type="NCBI Taxonomy" id="2584085"/>
    <lineage>
        <taxon>Archaea</taxon>
        <taxon>Methanobacteriati</taxon>
        <taxon>Methanobacteriota</taxon>
        <taxon>Stenosarchaea group</taxon>
        <taxon>Methanomicrobia</taxon>
        <taxon>Methanomicrobiales</taxon>
        <taxon>Methanomicrobiaceae</taxon>
        <taxon>Methanoculleus</taxon>
    </lineage>
</organism>
<dbReference type="Pfam" id="PF01522">
    <property type="entry name" value="Polysacc_deac_1"/>
    <property type="match status" value="1"/>
</dbReference>
<dbReference type="PANTHER" id="PTHR47561:SF1">
    <property type="entry name" value="POLYSACCHARIDE DEACETYLASE FAMILY PROTEIN (AFU_ORTHOLOGUE AFUA_6G05030)"/>
    <property type="match status" value="1"/>
</dbReference>
<sequence length="274" mass="31641">MINGLSIDLEYWWSIELLKNCIPKKKDDLITESVDPLLKLLDAYDVSATFFVLGMVAEKYPELIYNIHTRGHEIGCHGYSHKTLVDLGEMGFEEDLKRAMMYLGKYHPIGYRAPSFSLNNDTLWALEILRDQGFLYDSSVFPIKTSLYGVPEAPVHIYRPCKTNIALHDPEGPIIEFPLTVLNMGKNIPIAGGFYIRALPEMFLKWGIRSVNKEKRPAIIYVHPWETYQETPRVRMLPPRYIVTYYGIASALKKLEGILKEFNFKPMREILHDL</sequence>
<dbReference type="Proteomes" id="UP001168338">
    <property type="component" value="Unassembled WGS sequence"/>
</dbReference>
<proteinExistence type="predicted"/>
<dbReference type="SUPFAM" id="SSF88713">
    <property type="entry name" value="Glycoside hydrolase/deacetylase"/>
    <property type="match status" value="1"/>
</dbReference>
<dbReference type="CDD" id="cd10941">
    <property type="entry name" value="CE4_PuuE_HpPgdA_like_2"/>
    <property type="match status" value="1"/>
</dbReference>
<dbReference type="PANTHER" id="PTHR47561">
    <property type="entry name" value="POLYSACCHARIDE DEACETYLASE FAMILY PROTEIN (AFU_ORTHOLOGUE AFUA_6G05030)"/>
    <property type="match status" value="1"/>
</dbReference>
<feature type="domain" description="NodB homology" evidence="1">
    <location>
        <begin position="20"/>
        <end position="274"/>
    </location>
</feature>
<evidence type="ECO:0000313" key="3">
    <source>
        <dbReference type="Proteomes" id="UP001168338"/>
    </source>
</evidence>
<gene>
    <name evidence="2" type="ORF">FGU65_10670</name>
</gene>
<dbReference type="Pfam" id="PF11959">
    <property type="entry name" value="DUF3473"/>
    <property type="match status" value="1"/>
</dbReference>